<comment type="caution">
    <text evidence="11">The sequence shown here is derived from an EMBL/GenBank/DDBJ whole genome shotgun (WGS) entry which is preliminary data.</text>
</comment>
<accession>A0A7C0VBT2</accession>
<gene>
    <name evidence="11" type="ORF">ENF18_08705</name>
</gene>
<dbReference type="GO" id="GO:0043772">
    <property type="term" value="F:acyl-phosphate glycerol-3-phosphate acyltransferase activity"/>
    <property type="evidence" value="ECO:0007669"/>
    <property type="project" value="InterPro"/>
</dbReference>
<dbReference type="InterPro" id="IPR003811">
    <property type="entry name" value="G3P_acylTferase_PlsY"/>
</dbReference>
<proteinExistence type="predicted"/>
<keyword evidence="7 10" id="KW-0472">Membrane</keyword>
<feature type="transmembrane region" description="Helical" evidence="10">
    <location>
        <begin position="53"/>
        <end position="74"/>
    </location>
</feature>
<evidence type="ECO:0000256" key="5">
    <source>
        <dbReference type="ARBA" id="ARBA00022989"/>
    </source>
</evidence>
<evidence type="ECO:0000256" key="2">
    <source>
        <dbReference type="ARBA" id="ARBA00022516"/>
    </source>
</evidence>
<feature type="transmembrane region" description="Helical" evidence="10">
    <location>
        <begin position="121"/>
        <end position="143"/>
    </location>
</feature>
<evidence type="ECO:0000256" key="4">
    <source>
        <dbReference type="ARBA" id="ARBA00022692"/>
    </source>
</evidence>
<keyword evidence="9" id="KW-1208">Phospholipid metabolism</keyword>
<dbReference type="Pfam" id="PF02660">
    <property type="entry name" value="G3P_acyltransf"/>
    <property type="match status" value="1"/>
</dbReference>
<dbReference type="GO" id="GO:0008654">
    <property type="term" value="P:phospholipid biosynthetic process"/>
    <property type="evidence" value="ECO:0007669"/>
    <property type="project" value="UniProtKB-KW"/>
</dbReference>
<feature type="transmembrane region" description="Helical" evidence="10">
    <location>
        <begin position="81"/>
        <end position="101"/>
    </location>
</feature>
<feature type="transmembrane region" description="Helical" evidence="10">
    <location>
        <begin position="155"/>
        <end position="182"/>
    </location>
</feature>
<feature type="transmembrane region" description="Helical" evidence="10">
    <location>
        <begin position="7"/>
        <end position="25"/>
    </location>
</feature>
<evidence type="ECO:0000313" key="11">
    <source>
        <dbReference type="EMBL" id="HDI83852.1"/>
    </source>
</evidence>
<evidence type="ECO:0000256" key="7">
    <source>
        <dbReference type="ARBA" id="ARBA00023136"/>
    </source>
</evidence>
<evidence type="ECO:0000256" key="6">
    <source>
        <dbReference type="ARBA" id="ARBA00023098"/>
    </source>
</evidence>
<keyword evidence="1" id="KW-1003">Cell membrane</keyword>
<evidence type="ECO:0000256" key="10">
    <source>
        <dbReference type="SAM" id="Phobius"/>
    </source>
</evidence>
<evidence type="ECO:0000256" key="3">
    <source>
        <dbReference type="ARBA" id="ARBA00022679"/>
    </source>
</evidence>
<keyword evidence="6" id="KW-0443">Lipid metabolism</keyword>
<evidence type="ECO:0000256" key="8">
    <source>
        <dbReference type="ARBA" id="ARBA00023209"/>
    </source>
</evidence>
<evidence type="ECO:0000256" key="9">
    <source>
        <dbReference type="ARBA" id="ARBA00023264"/>
    </source>
</evidence>
<keyword evidence="8" id="KW-0594">Phospholipid biosynthesis</keyword>
<organism evidence="11">
    <name type="scientific">candidate division WOR-3 bacterium</name>
    <dbReference type="NCBI Taxonomy" id="2052148"/>
    <lineage>
        <taxon>Bacteria</taxon>
        <taxon>Bacteria division WOR-3</taxon>
    </lineage>
</organism>
<keyword evidence="11" id="KW-0012">Acyltransferase</keyword>
<dbReference type="SMART" id="SM01207">
    <property type="entry name" value="G3P_acyltransf"/>
    <property type="match status" value="1"/>
</dbReference>
<reference evidence="11" key="1">
    <citation type="journal article" date="2020" name="mSystems">
        <title>Genome- and Community-Level Interaction Insights into Carbon Utilization and Element Cycling Functions of Hydrothermarchaeota in Hydrothermal Sediment.</title>
        <authorList>
            <person name="Zhou Z."/>
            <person name="Liu Y."/>
            <person name="Xu W."/>
            <person name="Pan J."/>
            <person name="Luo Z.H."/>
            <person name="Li M."/>
        </authorList>
    </citation>
    <scope>NUCLEOTIDE SEQUENCE [LARGE SCALE GENOMIC DNA]</scope>
    <source>
        <strain evidence="11">HyVt-102</strain>
    </source>
</reference>
<protein>
    <submittedName>
        <fullName evidence="11">Glycerol-3-phosphate acyltransferase</fullName>
    </submittedName>
</protein>
<dbReference type="GO" id="GO:0005886">
    <property type="term" value="C:plasma membrane"/>
    <property type="evidence" value="ECO:0007669"/>
    <property type="project" value="InterPro"/>
</dbReference>
<keyword evidence="5 10" id="KW-1133">Transmembrane helix</keyword>
<evidence type="ECO:0000256" key="1">
    <source>
        <dbReference type="ARBA" id="ARBA00022475"/>
    </source>
</evidence>
<keyword evidence="2" id="KW-0444">Lipid biosynthesis</keyword>
<dbReference type="PANTHER" id="PTHR30309:SF1">
    <property type="entry name" value="GLYCEROL-3-PHOSPHATE ACYLTRANSFERASE 1"/>
    <property type="match status" value="1"/>
</dbReference>
<keyword evidence="3" id="KW-0808">Transferase</keyword>
<dbReference type="Proteomes" id="UP000885847">
    <property type="component" value="Unassembled WGS sequence"/>
</dbReference>
<keyword evidence="4 10" id="KW-0812">Transmembrane</keyword>
<name>A0A7C0VBT2_UNCW3</name>
<dbReference type="PANTHER" id="PTHR30309">
    <property type="entry name" value="INNER MEMBRANE PROTEIN YGIH"/>
    <property type="match status" value="1"/>
</dbReference>
<dbReference type="AlphaFoldDB" id="A0A7C0VBT2"/>
<dbReference type="EMBL" id="DQWE01000404">
    <property type="protein sequence ID" value="HDI83852.1"/>
    <property type="molecule type" value="Genomic_DNA"/>
</dbReference>
<sequence>MGKMNVLSLSILSFLSGSLMFSYWIGKLLGVDLRNIRDGNPGAFNLWHVKGPFWGFLGVVLDFMKGFLPAFIIIKSGLVSGWGVIPVGIAPVLGHAFSPFMGFKGGKAIDVSFGVWSGIEFFRVSLAWAICLLFLFIIIKIILRREVSPKNSATIILIGMLPVSVFMFFSGVSNLIIILWFLNLFLLLCTHHAEVSETIPFFRQEKTI</sequence>